<feature type="domain" description="AMIN-like" evidence="3">
    <location>
        <begin position="92"/>
        <end position="219"/>
    </location>
</feature>
<dbReference type="RefSeq" id="WP_378587865.1">
    <property type="nucleotide sequence ID" value="NZ_JBHSKD010000004.1"/>
</dbReference>
<keyword evidence="5" id="KW-1185">Reference proteome</keyword>
<accession>A0ABW0BFX0</accession>
<dbReference type="Pfam" id="PF24837">
    <property type="entry name" value="AMIN-like"/>
    <property type="match status" value="1"/>
</dbReference>
<dbReference type="Proteomes" id="UP001596087">
    <property type="component" value="Unassembled WGS sequence"/>
</dbReference>
<reference evidence="5" key="1">
    <citation type="journal article" date="2019" name="Int. J. Syst. Evol. Microbiol.">
        <title>The Global Catalogue of Microorganisms (GCM) 10K type strain sequencing project: providing services to taxonomists for standard genome sequencing and annotation.</title>
        <authorList>
            <consortium name="The Broad Institute Genomics Platform"/>
            <consortium name="The Broad Institute Genome Sequencing Center for Infectious Disease"/>
            <person name="Wu L."/>
            <person name="Ma J."/>
        </authorList>
    </citation>
    <scope>NUCLEOTIDE SEQUENCE [LARGE SCALE GENOMIC DNA]</scope>
    <source>
        <strain evidence="5">DFY41</strain>
    </source>
</reference>
<comment type="caution">
    <text evidence="4">The sequence shown here is derived from an EMBL/GenBank/DDBJ whole genome shotgun (WGS) entry which is preliminary data.</text>
</comment>
<name>A0ABW0BFX0_9ACTN</name>
<feature type="compositionally biased region" description="Basic and acidic residues" evidence="1">
    <location>
        <begin position="35"/>
        <end position="45"/>
    </location>
</feature>
<sequence length="220" mass="22471">MTRRATARLLGAAVAVVVLAGCGGDDTSDSSASSDRTRHANRTHETTATTATDGASTDSPAGAATSEAADGPAFPAGTAAQEQDNSGDWDLVLTDVRVGSHEGYDRIVLEFAGTGVPGWSVKYVDEAVLDGSGRTVRLGGDSVLDIYASGTTYPAEGEAGYEGPQHFAPADGGDVDVDDVYVGGTFEGYTQVLAGLDGVPTPFRVFTLTAPPRLVVDVAD</sequence>
<feature type="chain" id="PRO_5046556874" description="AMIN-like domain-containing protein" evidence="2">
    <location>
        <begin position="21"/>
        <end position="220"/>
    </location>
</feature>
<evidence type="ECO:0000256" key="1">
    <source>
        <dbReference type="SAM" id="MobiDB-lite"/>
    </source>
</evidence>
<proteinExistence type="predicted"/>
<feature type="region of interest" description="Disordered" evidence="1">
    <location>
        <begin position="24"/>
        <end position="87"/>
    </location>
</feature>
<gene>
    <name evidence="4" type="ORF">ACFPGP_05360</name>
</gene>
<dbReference type="EMBL" id="JBHSKD010000004">
    <property type="protein sequence ID" value="MFC5176090.1"/>
    <property type="molecule type" value="Genomic_DNA"/>
</dbReference>
<evidence type="ECO:0000259" key="3">
    <source>
        <dbReference type="Pfam" id="PF24837"/>
    </source>
</evidence>
<organism evidence="4 5">
    <name type="scientific">Nocardioides taihuensis</name>
    <dbReference type="NCBI Taxonomy" id="1835606"/>
    <lineage>
        <taxon>Bacteria</taxon>
        <taxon>Bacillati</taxon>
        <taxon>Actinomycetota</taxon>
        <taxon>Actinomycetes</taxon>
        <taxon>Propionibacteriales</taxon>
        <taxon>Nocardioidaceae</taxon>
        <taxon>Nocardioides</taxon>
    </lineage>
</organism>
<keyword evidence="2" id="KW-0732">Signal</keyword>
<evidence type="ECO:0000313" key="4">
    <source>
        <dbReference type="EMBL" id="MFC5176090.1"/>
    </source>
</evidence>
<evidence type="ECO:0000256" key="2">
    <source>
        <dbReference type="SAM" id="SignalP"/>
    </source>
</evidence>
<protein>
    <recommendedName>
        <fullName evidence="3">AMIN-like domain-containing protein</fullName>
    </recommendedName>
</protein>
<feature type="signal peptide" evidence="2">
    <location>
        <begin position="1"/>
        <end position="20"/>
    </location>
</feature>
<evidence type="ECO:0000313" key="5">
    <source>
        <dbReference type="Proteomes" id="UP001596087"/>
    </source>
</evidence>
<dbReference type="InterPro" id="IPR056303">
    <property type="entry name" value="AMIN-like"/>
</dbReference>
<dbReference type="PROSITE" id="PS51257">
    <property type="entry name" value="PROKAR_LIPOPROTEIN"/>
    <property type="match status" value="1"/>
</dbReference>